<dbReference type="PROSITE" id="PS51257">
    <property type="entry name" value="PROKAR_LIPOPROTEIN"/>
    <property type="match status" value="1"/>
</dbReference>
<dbReference type="SUPFAM" id="SSF88874">
    <property type="entry name" value="Receptor-binding domain of short tail fibre protein gp12"/>
    <property type="match status" value="1"/>
</dbReference>
<name>A0ABT5R115_9GAMM</name>
<feature type="domain" description="Phage tail collar" evidence="2">
    <location>
        <begin position="34"/>
        <end position="91"/>
    </location>
</feature>
<evidence type="ECO:0000313" key="4">
    <source>
        <dbReference type="Proteomes" id="UP001149400"/>
    </source>
</evidence>
<dbReference type="EMBL" id="JAJUBC010000009">
    <property type="protein sequence ID" value="MDD1793451.1"/>
    <property type="molecule type" value="Genomic_DNA"/>
</dbReference>
<dbReference type="Gene3D" id="3.90.1340.10">
    <property type="entry name" value="Phage tail collar domain"/>
    <property type="match status" value="1"/>
</dbReference>
<reference evidence="3" key="1">
    <citation type="submission" date="2021-12" db="EMBL/GenBank/DDBJ databases">
        <title>Enterovibrio ZSDZ35 sp. nov. and Enterovibrio ZSDZ42 sp. nov., isolated from coastal seawater in Qingdao.</title>
        <authorList>
            <person name="Zhang P."/>
        </authorList>
    </citation>
    <scope>NUCLEOTIDE SEQUENCE</scope>
    <source>
        <strain evidence="3">ZSDZ42</strain>
    </source>
</reference>
<dbReference type="InterPro" id="IPR037053">
    <property type="entry name" value="Phage_tail_collar_dom_sf"/>
</dbReference>
<feature type="chain" id="PRO_5045053969" evidence="1">
    <location>
        <begin position="27"/>
        <end position="227"/>
    </location>
</feature>
<keyword evidence="1" id="KW-0732">Signal</keyword>
<evidence type="ECO:0000259" key="2">
    <source>
        <dbReference type="Pfam" id="PF07484"/>
    </source>
</evidence>
<dbReference type="Pfam" id="PF07484">
    <property type="entry name" value="Collar"/>
    <property type="match status" value="1"/>
</dbReference>
<proteinExistence type="predicted"/>
<accession>A0ABT5R115</accession>
<organism evidence="3 4">
    <name type="scientific">Enterovibrio gelatinilyticus</name>
    <dbReference type="NCBI Taxonomy" id="2899819"/>
    <lineage>
        <taxon>Bacteria</taxon>
        <taxon>Pseudomonadati</taxon>
        <taxon>Pseudomonadota</taxon>
        <taxon>Gammaproteobacteria</taxon>
        <taxon>Vibrionales</taxon>
        <taxon>Vibrionaceae</taxon>
        <taxon>Enterovibrio</taxon>
    </lineage>
</organism>
<comment type="caution">
    <text evidence="3">The sequence shown here is derived from an EMBL/GenBank/DDBJ whole genome shotgun (WGS) entry which is preliminary data.</text>
</comment>
<evidence type="ECO:0000313" key="3">
    <source>
        <dbReference type="EMBL" id="MDD1793451.1"/>
    </source>
</evidence>
<sequence length="227" mass="23877">MKNISTSFLKLIMASTALFATTSSFACSPDPFIGAVCFTANSYCPKPDYVEAKGQEMEISSHPALYSLIGTLYGGDGVNTFLLPDLRGRTPVNVGTSPGNTPRTWGEKFGNETTAIHTAQLPTHAHSVDEQATRIEFTGSGQIAVSNGKSSTSGANFTASGPKIFTSNEPDGKRYVEVSVPSASGNFSGHTDDAVQGVGQPFNVSQPSLVLKACIAVNEKGTYPSRN</sequence>
<dbReference type="Proteomes" id="UP001149400">
    <property type="component" value="Unassembled WGS sequence"/>
</dbReference>
<gene>
    <name evidence="3" type="ORF">LRP50_09965</name>
</gene>
<dbReference type="InterPro" id="IPR011083">
    <property type="entry name" value="Phage_tail_collar_dom"/>
</dbReference>
<evidence type="ECO:0000256" key="1">
    <source>
        <dbReference type="SAM" id="SignalP"/>
    </source>
</evidence>
<protein>
    <submittedName>
        <fullName evidence="3">Tail fiber protein</fullName>
    </submittedName>
</protein>
<keyword evidence="4" id="KW-1185">Reference proteome</keyword>
<feature type="signal peptide" evidence="1">
    <location>
        <begin position="1"/>
        <end position="26"/>
    </location>
</feature>
<dbReference type="RefSeq" id="WP_274164309.1">
    <property type="nucleotide sequence ID" value="NZ_JAJUBC010000009.1"/>
</dbReference>